<evidence type="ECO:0000259" key="1">
    <source>
        <dbReference type="PROSITE" id="PS50206"/>
    </source>
</evidence>
<dbReference type="Pfam" id="PF00581">
    <property type="entry name" value="Rhodanese"/>
    <property type="match status" value="1"/>
</dbReference>
<evidence type="ECO:0000313" key="3">
    <source>
        <dbReference type="Proteomes" id="UP001190465"/>
    </source>
</evidence>
<dbReference type="CDD" id="cd00158">
    <property type="entry name" value="RHOD"/>
    <property type="match status" value="1"/>
</dbReference>
<dbReference type="Gene3D" id="3.40.250.10">
    <property type="entry name" value="Rhodanese-like domain"/>
    <property type="match status" value="1"/>
</dbReference>
<dbReference type="Proteomes" id="UP001190465">
    <property type="component" value="Chromosome"/>
</dbReference>
<dbReference type="InterPro" id="IPR036873">
    <property type="entry name" value="Rhodanese-like_dom_sf"/>
</dbReference>
<organism evidence="2 3">
    <name type="scientific">[Mycobacterium] burgundiense</name>
    <dbReference type="NCBI Taxonomy" id="3064286"/>
    <lineage>
        <taxon>Bacteria</taxon>
        <taxon>Bacillati</taxon>
        <taxon>Actinomycetota</taxon>
        <taxon>Actinomycetes</taxon>
        <taxon>Mycobacteriales</taxon>
        <taxon>Mycobacteriaceae</taxon>
        <taxon>Mycolicibacterium</taxon>
    </lineage>
</organism>
<evidence type="ECO:0000313" key="2">
    <source>
        <dbReference type="EMBL" id="CAJ1505475.1"/>
    </source>
</evidence>
<proteinExistence type="predicted"/>
<keyword evidence="3" id="KW-1185">Reference proteome</keyword>
<accession>A0ABM9LVK8</accession>
<dbReference type="SUPFAM" id="SSF52821">
    <property type="entry name" value="Rhodanese/Cell cycle control phosphatase"/>
    <property type="match status" value="1"/>
</dbReference>
<gene>
    <name evidence="2" type="ORF">MU0053_002945</name>
</gene>
<protein>
    <submittedName>
        <fullName evidence="2">Rhodanese-like domain-containing protein</fullName>
    </submittedName>
</protein>
<dbReference type="PROSITE" id="PS50206">
    <property type="entry name" value="RHODANESE_3"/>
    <property type="match status" value="1"/>
</dbReference>
<feature type="domain" description="Rhodanese" evidence="1">
    <location>
        <begin position="79"/>
        <end position="140"/>
    </location>
</feature>
<sequence length="141" mass="14618">MLTAAMVSVAVGVFTGCGIGEERPEVVASSTSALAVESHRLVGPDEFAAAITEPDRVTINVHVPYEGDIPGTDLSIPFDQIDEQATALPAARGTPLAIYCLTGPMSAQAAEDLTALGYTDLVELRGGMNAWQDSGRTLVGT</sequence>
<reference evidence="2 3" key="1">
    <citation type="submission" date="2023-08" db="EMBL/GenBank/DDBJ databases">
        <authorList>
            <person name="Folkvardsen B D."/>
            <person name="Norman A."/>
        </authorList>
    </citation>
    <scope>NUCLEOTIDE SEQUENCE [LARGE SCALE GENOMIC DNA]</scope>
    <source>
        <strain evidence="2 3">Mu0053</strain>
    </source>
</reference>
<name>A0ABM9LVK8_9MYCO</name>
<dbReference type="EMBL" id="OY726397">
    <property type="protein sequence ID" value="CAJ1505475.1"/>
    <property type="molecule type" value="Genomic_DNA"/>
</dbReference>
<dbReference type="InterPro" id="IPR001763">
    <property type="entry name" value="Rhodanese-like_dom"/>
</dbReference>
<dbReference type="RefSeq" id="WP_308478374.1">
    <property type="nucleotide sequence ID" value="NZ_OY726397.1"/>
</dbReference>